<dbReference type="RefSeq" id="WP_020988613.1">
    <property type="nucleotide sequence ID" value="NZ_MCRM02000012.1"/>
</dbReference>
<feature type="transmembrane region" description="Helical" evidence="7">
    <location>
        <begin position="21"/>
        <end position="43"/>
    </location>
</feature>
<dbReference type="Pfam" id="PF00884">
    <property type="entry name" value="Sulfatase"/>
    <property type="match status" value="1"/>
</dbReference>
<name>A0ABX4YHF2_9LEPT</name>
<evidence type="ECO:0000259" key="8">
    <source>
        <dbReference type="Pfam" id="PF00884"/>
    </source>
</evidence>
<feature type="transmembrane region" description="Helical" evidence="7">
    <location>
        <begin position="63"/>
        <end position="87"/>
    </location>
</feature>
<comment type="caution">
    <text evidence="9">The sequence shown here is derived from an EMBL/GenBank/DDBJ whole genome shotgun (WGS) entry which is preliminary data.</text>
</comment>
<dbReference type="Gene3D" id="3.40.720.10">
    <property type="entry name" value="Alkaline Phosphatase, subunit A"/>
    <property type="match status" value="1"/>
</dbReference>
<accession>A0ABX4YHF2</accession>
<gene>
    <name evidence="9" type="ORF">BES34_012965</name>
</gene>
<dbReference type="PANTHER" id="PTHR42693:SF42">
    <property type="entry name" value="ARYLSULFATASE G"/>
    <property type="match status" value="1"/>
</dbReference>
<evidence type="ECO:0000313" key="10">
    <source>
        <dbReference type="Proteomes" id="UP000094669"/>
    </source>
</evidence>
<evidence type="ECO:0000256" key="3">
    <source>
        <dbReference type="ARBA" id="ARBA00022723"/>
    </source>
</evidence>
<feature type="transmembrane region" description="Helical" evidence="7">
    <location>
        <begin position="99"/>
        <end position="122"/>
    </location>
</feature>
<dbReference type="InterPro" id="IPR000917">
    <property type="entry name" value="Sulfatase_N"/>
</dbReference>
<organism evidence="9 10">
    <name type="scientific">Leptospira inadai serovar Lyme</name>
    <dbReference type="NCBI Taxonomy" id="293084"/>
    <lineage>
        <taxon>Bacteria</taxon>
        <taxon>Pseudomonadati</taxon>
        <taxon>Spirochaetota</taxon>
        <taxon>Spirochaetia</taxon>
        <taxon>Leptospirales</taxon>
        <taxon>Leptospiraceae</taxon>
        <taxon>Leptospira</taxon>
    </lineage>
</organism>
<evidence type="ECO:0000313" key="9">
    <source>
        <dbReference type="EMBL" id="PNV74641.1"/>
    </source>
</evidence>
<protein>
    <submittedName>
        <fullName evidence="9">Sulfatase</fullName>
    </submittedName>
</protein>
<dbReference type="InterPro" id="IPR017850">
    <property type="entry name" value="Alkaline_phosphatase_core_sf"/>
</dbReference>
<evidence type="ECO:0000256" key="5">
    <source>
        <dbReference type="ARBA" id="ARBA00022801"/>
    </source>
</evidence>
<evidence type="ECO:0000256" key="7">
    <source>
        <dbReference type="SAM" id="Phobius"/>
    </source>
</evidence>
<dbReference type="EMBL" id="MCRM02000012">
    <property type="protein sequence ID" value="PNV74641.1"/>
    <property type="molecule type" value="Genomic_DNA"/>
</dbReference>
<dbReference type="PANTHER" id="PTHR42693">
    <property type="entry name" value="ARYLSULFATASE FAMILY MEMBER"/>
    <property type="match status" value="1"/>
</dbReference>
<keyword evidence="3" id="KW-0479">Metal-binding</keyword>
<keyword evidence="4" id="KW-0732">Signal</keyword>
<evidence type="ECO:0000256" key="2">
    <source>
        <dbReference type="ARBA" id="ARBA00008779"/>
    </source>
</evidence>
<reference evidence="9" key="1">
    <citation type="submission" date="2018-01" db="EMBL/GenBank/DDBJ databases">
        <title>Genomic characterization of Leptospira inadai serogroup Lyme isolated from captured rat in Brazil and comparative analysis with human reference strain.</title>
        <authorList>
            <person name="Moreno L.Z."/>
            <person name="Loureiro A.P."/>
            <person name="Miraglia F."/>
            <person name="Kremer F.S."/>
            <person name="Eslabao M.R."/>
            <person name="Dellagostin O.A."/>
            <person name="Lilenbaum W."/>
            <person name="Moreno A.M."/>
        </authorList>
    </citation>
    <scope>NUCLEOTIDE SEQUENCE [LARGE SCALE GENOMIC DNA]</scope>
    <source>
        <strain evidence="9">M34/99</strain>
    </source>
</reference>
<comment type="similarity">
    <text evidence="2">Belongs to the sulfatase family.</text>
</comment>
<feature type="transmembrane region" description="Helical" evidence="7">
    <location>
        <begin position="223"/>
        <end position="242"/>
    </location>
</feature>
<dbReference type="Proteomes" id="UP000094669">
    <property type="component" value="Unassembled WGS sequence"/>
</dbReference>
<keyword evidence="7" id="KW-0812">Transmembrane</keyword>
<dbReference type="SUPFAM" id="SSF53649">
    <property type="entry name" value="Alkaline phosphatase-like"/>
    <property type="match status" value="1"/>
</dbReference>
<keyword evidence="6" id="KW-0106">Calcium</keyword>
<keyword evidence="10" id="KW-1185">Reference proteome</keyword>
<feature type="domain" description="Sulfatase N-terminal" evidence="8">
    <location>
        <begin position="268"/>
        <end position="609"/>
    </location>
</feature>
<keyword evidence="5" id="KW-0378">Hydrolase</keyword>
<keyword evidence="7" id="KW-0472">Membrane</keyword>
<sequence length="763" mass="85997">MFAFWSKFKKNIKYQFKSGNPWLHTLLFVVSLSVFFAAVNTSFHVMGVDIGEFRSLIYGLIPLILKDLSGVLFVSYAFFSAFSIVLLGPEWDRRSVGLVIRAGYQYALLGIGLFLLFCSSVSKYPQVYGEFFYYRQSWALGFLYFLTDHIPPWLPLSLLAILILIQVGRKILYLLEENNISSIARFLLFLLFFYGFHSIGSASGVLASGLSYSWAPSWKKRRYEFLVTSFLAVGFFLGYGAMISPRFANELSVPTDASPAVTKSPAVNILVLAADSIRQDQLGYASGKKGLTPNIDALAKESRVFLDHHTTIPRTFPAWADLLSGRYSFDHGIQDMFPDKKDRSSLGFKIPTLGSILSADRGYRTVVVSSFAGDIFPRANWGFREIYAPNFNAGTLTQERTLESQVYLLPILTGAFFGGGEYLSSVRSLPTLGDDDRILPDLFRVFTDKKSPFFAVYFSSVTHFPYSPPYPFYKQEGNANYYGPSKYFRFVDPSDSKKPGPEEQEQIRSIYRASLRAFDDSVGKILGELREKNLYDNTLILLTSDHGESLFEDVHSHGHGEHLRGEGVTKVPLLLKFPKYFETGTKTGIFQGITSSLDIFPTVLSVAGIPPSTEIVYPGRDLTKAPAGGDWSDSRKIYSETGIWFSDRGDHFFQKSRIRYPNILELHSIDPADDDSVTISDPYAKETIAFAKHRMIQDKRRKLIYIPKPEGADYECYDRIADPWSQKPIPAIGCEDLKRELEKILVGSGKWKKAGDYFLPIPN</sequence>
<evidence type="ECO:0000256" key="1">
    <source>
        <dbReference type="ARBA" id="ARBA00001913"/>
    </source>
</evidence>
<dbReference type="InterPro" id="IPR050738">
    <property type="entry name" value="Sulfatase"/>
</dbReference>
<feature type="transmembrane region" description="Helical" evidence="7">
    <location>
        <begin position="186"/>
        <end position="211"/>
    </location>
</feature>
<keyword evidence="7" id="KW-1133">Transmembrane helix</keyword>
<feature type="transmembrane region" description="Helical" evidence="7">
    <location>
        <begin position="142"/>
        <end position="165"/>
    </location>
</feature>
<comment type="cofactor">
    <cofactor evidence="1">
        <name>Ca(2+)</name>
        <dbReference type="ChEBI" id="CHEBI:29108"/>
    </cofactor>
</comment>
<evidence type="ECO:0000256" key="4">
    <source>
        <dbReference type="ARBA" id="ARBA00022729"/>
    </source>
</evidence>
<evidence type="ECO:0000256" key="6">
    <source>
        <dbReference type="ARBA" id="ARBA00022837"/>
    </source>
</evidence>
<proteinExistence type="inferred from homology"/>